<dbReference type="Gene3D" id="1.10.3730.20">
    <property type="match status" value="1"/>
</dbReference>
<dbReference type="RefSeq" id="WP_092907269.1">
    <property type="nucleotide sequence ID" value="NZ_FOUZ01000004.1"/>
</dbReference>
<feature type="transmembrane region" description="Helical" evidence="6">
    <location>
        <begin position="66"/>
        <end position="87"/>
    </location>
</feature>
<feature type="transmembrane region" description="Helical" evidence="6">
    <location>
        <begin position="267"/>
        <end position="289"/>
    </location>
</feature>
<feature type="transmembrane region" description="Helical" evidence="6">
    <location>
        <begin position="7"/>
        <end position="25"/>
    </location>
</feature>
<dbReference type="STRING" id="684065.SAMN05421738_104205"/>
<dbReference type="SUPFAM" id="SSF103481">
    <property type="entry name" value="Multidrug resistance efflux transporter EmrE"/>
    <property type="match status" value="2"/>
</dbReference>
<reference evidence="9" key="1">
    <citation type="submission" date="2016-10" db="EMBL/GenBank/DDBJ databases">
        <authorList>
            <person name="Varghese N."/>
            <person name="Submissions S."/>
        </authorList>
    </citation>
    <scope>NUCLEOTIDE SEQUENCE [LARGE SCALE GENOMIC DNA]</scope>
    <source>
        <strain evidence="9">XJ109</strain>
    </source>
</reference>
<dbReference type="InterPro" id="IPR000620">
    <property type="entry name" value="EamA_dom"/>
</dbReference>
<dbReference type="OrthoDB" id="9806740at2"/>
<evidence type="ECO:0000256" key="5">
    <source>
        <dbReference type="ARBA" id="ARBA00023136"/>
    </source>
</evidence>
<evidence type="ECO:0000256" key="2">
    <source>
        <dbReference type="ARBA" id="ARBA00022475"/>
    </source>
</evidence>
<organism evidence="8 9">
    <name type="scientific">Algoriella xinjiangensis</name>
    <dbReference type="NCBI Taxonomy" id="684065"/>
    <lineage>
        <taxon>Bacteria</taxon>
        <taxon>Pseudomonadati</taxon>
        <taxon>Bacteroidota</taxon>
        <taxon>Flavobacteriia</taxon>
        <taxon>Flavobacteriales</taxon>
        <taxon>Weeksellaceae</taxon>
        <taxon>Algoriella</taxon>
    </lineage>
</organism>
<gene>
    <name evidence="8" type="ORF">SAMN05421738_104205</name>
</gene>
<protein>
    <submittedName>
        <fullName evidence="8">EamA domain-containing membrane protein RarD</fullName>
    </submittedName>
</protein>
<feature type="domain" description="EamA" evidence="7">
    <location>
        <begin position="148"/>
        <end position="282"/>
    </location>
</feature>
<dbReference type="Pfam" id="PF00892">
    <property type="entry name" value="EamA"/>
    <property type="match status" value="2"/>
</dbReference>
<sequence>MKLKGYLLGLLSSISYGLIPLFILPLKKVGFSMDTTLFYRFLFSASILGCYLLIKQKSIKVEPKQIGILVLLGLFYGISSDSLFIAYDYLNAGVASTLLFIYPLIVAIIMAIFFKEKLTFASILAIVFTLVGVVLLSIKNGEFNLNLIGLSIVFLSALGYALYIVTVNKSNVKNLNGMVLTFYSFLITSIYYGTKLIIGKGNFAIPSLETGINIGIFALVTTVISSLALVYAIKYIGSTPTSILGAFEPVVAVSISVLLFGEYFSMNLAFGILLIIFGVMLNIISDAYASKKAQIL</sequence>
<proteinExistence type="predicted"/>
<comment type="subcellular location">
    <subcellularLocation>
        <location evidence="1">Cell membrane</location>
        <topology evidence="1">Multi-pass membrane protein</topology>
    </subcellularLocation>
</comment>
<evidence type="ECO:0000313" key="8">
    <source>
        <dbReference type="EMBL" id="SFM94570.1"/>
    </source>
</evidence>
<evidence type="ECO:0000256" key="6">
    <source>
        <dbReference type="SAM" id="Phobius"/>
    </source>
</evidence>
<feature type="transmembrane region" description="Helical" evidence="6">
    <location>
        <begin position="120"/>
        <end position="138"/>
    </location>
</feature>
<evidence type="ECO:0000256" key="4">
    <source>
        <dbReference type="ARBA" id="ARBA00022989"/>
    </source>
</evidence>
<feature type="transmembrane region" description="Helical" evidence="6">
    <location>
        <begin position="212"/>
        <end position="231"/>
    </location>
</feature>
<keyword evidence="5 6" id="KW-0472">Membrane</keyword>
<feature type="transmembrane region" description="Helical" evidence="6">
    <location>
        <begin position="175"/>
        <end position="192"/>
    </location>
</feature>
<evidence type="ECO:0000256" key="1">
    <source>
        <dbReference type="ARBA" id="ARBA00004651"/>
    </source>
</evidence>
<feature type="transmembrane region" description="Helical" evidence="6">
    <location>
        <begin position="37"/>
        <end position="54"/>
    </location>
</feature>
<dbReference type="PANTHER" id="PTHR32322:SF18">
    <property type="entry name" value="S-ADENOSYLMETHIONINE_S-ADENOSYLHOMOCYSTEINE TRANSPORTER"/>
    <property type="match status" value="1"/>
</dbReference>
<keyword evidence="9" id="KW-1185">Reference proteome</keyword>
<dbReference type="Proteomes" id="UP000199149">
    <property type="component" value="Unassembled WGS sequence"/>
</dbReference>
<dbReference type="GO" id="GO:0005886">
    <property type="term" value="C:plasma membrane"/>
    <property type="evidence" value="ECO:0007669"/>
    <property type="project" value="UniProtKB-SubCell"/>
</dbReference>
<dbReference type="InterPro" id="IPR050638">
    <property type="entry name" value="AA-Vitamin_Transporters"/>
</dbReference>
<dbReference type="EMBL" id="FOUZ01000004">
    <property type="protein sequence ID" value="SFM94570.1"/>
    <property type="molecule type" value="Genomic_DNA"/>
</dbReference>
<dbReference type="AlphaFoldDB" id="A0A1I4V0N7"/>
<keyword evidence="3 6" id="KW-0812">Transmembrane</keyword>
<evidence type="ECO:0000256" key="3">
    <source>
        <dbReference type="ARBA" id="ARBA00022692"/>
    </source>
</evidence>
<accession>A0A1I4V0N7</accession>
<evidence type="ECO:0000313" key="9">
    <source>
        <dbReference type="Proteomes" id="UP000199149"/>
    </source>
</evidence>
<evidence type="ECO:0000259" key="7">
    <source>
        <dbReference type="Pfam" id="PF00892"/>
    </source>
</evidence>
<keyword evidence="4 6" id="KW-1133">Transmembrane helix</keyword>
<feature type="transmembrane region" description="Helical" evidence="6">
    <location>
        <begin position="93"/>
        <end position="113"/>
    </location>
</feature>
<name>A0A1I4V0N7_9FLAO</name>
<feature type="transmembrane region" description="Helical" evidence="6">
    <location>
        <begin position="243"/>
        <end position="261"/>
    </location>
</feature>
<keyword evidence="2" id="KW-1003">Cell membrane</keyword>
<dbReference type="PANTHER" id="PTHR32322">
    <property type="entry name" value="INNER MEMBRANE TRANSPORTER"/>
    <property type="match status" value="1"/>
</dbReference>
<feature type="domain" description="EamA" evidence="7">
    <location>
        <begin position="4"/>
        <end position="137"/>
    </location>
</feature>
<feature type="transmembrane region" description="Helical" evidence="6">
    <location>
        <begin position="144"/>
        <end position="163"/>
    </location>
</feature>
<dbReference type="InterPro" id="IPR037185">
    <property type="entry name" value="EmrE-like"/>
</dbReference>